<reference evidence="3" key="1">
    <citation type="journal article" date="2019" name="Int. J. Syst. Evol. Microbiol.">
        <title>The Global Catalogue of Microorganisms (GCM) 10K type strain sequencing project: providing services to taxonomists for standard genome sequencing and annotation.</title>
        <authorList>
            <consortium name="The Broad Institute Genomics Platform"/>
            <consortium name="The Broad Institute Genome Sequencing Center for Infectious Disease"/>
            <person name="Wu L."/>
            <person name="Ma J."/>
        </authorList>
    </citation>
    <scope>NUCLEOTIDE SEQUENCE [LARGE SCALE GENOMIC DNA]</scope>
    <source>
        <strain evidence="3">CCUG 55074</strain>
    </source>
</reference>
<dbReference type="InterPro" id="IPR029058">
    <property type="entry name" value="AB_hydrolase_fold"/>
</dbReference>
<dbReference type="InterPro" id="IPR000073">
    <property type="entry name" value="AB_hydrolase_1"/>
</dbReference>
<dbReference type="Gene3D" id="3.40.50.1820">
    <property type="entry name" value="alpha/beta hydrolase"/>
    <property type="match status" value="1"/>
</dbReference>
<dbReference type="SUPFAM" id="SSF53474">
    <property type="entry name" value="alpha/beta-Hydrolases"/>
    <property type="match status" value="1"/>
</dbReference>
<feature type="domain" description="AB hydrolase-1" evidence="1">
    <location>
        <begin position="32"/>
        <end position="138"/>
    </location>
</feature>
<keyword evidence="3" id="KW-1185">Reference proteome</keyword>
<dbReference type="EMBL" id="JBHTLQ010000009">
    <property type="protein sequence ID" value="MFD1190082.1"/>
    <property type="molecule type" value="Genomic_DNA"/>
</dbReference>
<keyword evidence="2" id="KW-0378">Hydrolase</keyword>
<organism evidence="2 3">
    <name type="scientific">Phenylobacterium conjunctum</name>
    <dbReference type="NCBI Taxonomy" id="1298959"/>
    <lineage>
        <taxon>Bacteria</taxon>
        <taxon>Pseudomonadati</taxon>
        <taxon>Pseudomonadota</taxon>
        <taxon>Alphaproteobacteria</taxon>
        <taxon>Caulobacterales</taxon>
        <taxon>Caulobacteraceae</taxon>
        <taxon>Phenylobacterium</taxon>
    </lineage>
</organism>
<dbReference type="Proteomes" id="UP001597216">
    <property type="component" value="Unassembled WGS sequence"/>
</dbReference>
<evidence type="ECO:0000313" key="2">
    <source>
        <dbReference type="EMBL" id="MFD1190082.1"/>
    </source>
</evidence>
<accession>A0ABW3T008</accession>
<evidence type="ECO:0000313" key="3">
    <source>
        <dbReference type="Proteomes" id="UP001597216"/>
    </source>
</evidence>
<proteinExistence type="predicted"/>
<dbReference type="RefSeq" id="WP_374348077.1">
    <property type="nucleotide sequence ID" value="NZ_JBHTLQ010000009.1"/>
</dbReference>
<evidence type="ECO:0000259" key="1">
    <source>
        <dbReference type="Pfam" id="PF00561"/>
    </source>
</evidence>
<dbReference type="Pfam" id="PF00561">
    <property type="entry name" value="Abhydrolase_1"/>
    <property type="match status" value="1"/>
</dbReference>
<name>A0ABW3T008_9CAUL</name>
<sequence>MSSGLHPGRGELIDIGGRRLRAVRAGTRSDQPLIVFECGAFGCAADWAVVQARLAAQGLASLAYDRAGLGYSDPGPAPRDGKAIAEDLEALLAHAGETGPLVMVGHSMAGNLLRVFTPRNRDRIRGLVLVDAVTPDMIDHPRVAKAIHGYRRAMDLVGRFSHLGFMRPVSLVIGDLIGLEGEASAEKRRIYGLASHAKWAAAEVQAWPDTSRQGREAYDPALPVAVVTAGASRVPPAIKAMQSAPADHSNAGYRVDVAGATHASLLGKAFADPIIDGVHHVLRA</sequence>
<gene>
    <name evidence="2" type="ORF">ACFQ27_05770</name>
</gene>
<dbReference type="GO" id="GO:0016787">
    <property type="term" value="F:hydrolase activity"/>
    <property type="evidence" value="ECO:0007669"/>
    <property type="project" value="UniProtKB-KW"/>
</dbReference>
<comment type="caution">
    <text evidence="2">The sequence shown here is derived from an EMBL/GenBank/DDBJ whole genome shotgun (WGS) entry which is preliminary data.</text>
</comment>
<protein>
    <submittedName>
        <fullName evidence="2">Alpha/beta fold hydrolase</fullName>
    </submittedName>
</protein>